<dbReference type="OrthoDB" id="9792847at2"/>
<dbReference type="EMBL" id="SHKX01000012">
    <property type="protein sequence ID" value="RZU45119.1"/>
    <property type="molecule type" value="Genomic_DNA"/>
</dbReference>
<accession>A0A4Q7Z628</accession>
<keyword evidence="1" id="KW-0812">Transmembrane</keyword>
<dbReference type="RefSeq" id="WP_130413151.1">
    <property type="nucleotide sequence ID" value="NZ_SHKX01000012.1"/>
</dbReference>
<reference evidence="2 3" key="1">
    <citation type="submission" date="2019-02" db="EMBL/GenBank/DDBJ databases">
        <title>Genomic Encyclopedia of Type Strains, Phase IV (KMG-IV): sequencing the most valuable type-strain genomes for metagenomic binning, comparative biology and taxonomic classification.</title>
        <authorList>
            <person name="Goeker M."/>
        </authorList>
    </citation>
    <scope>NUCLEOTIDE SEQUENCE [LARGE SCALE GENOMIC DNA]</scope>
    <source>
        <strain evidence="2 3">DSM 105135</strain>
    </source>
</reference>
<comment type="caution">
    <text evidence="2">The sequence shown here is derived from an EMBL/GenBank/DDBJ whole genome shotgun (WGS) entry which is preliminary data.</text>
</comment>
<dbReference type="Proteomes" id="UP000292423">
    <property type="component" value="Unassembled WGS sequence"/>
</dbReference>
<evidence type="ECO:0000313" key="2">
    <source>
        <dbReference type="EMBL" id="RZU45119.1"/>
    </source>
</evidence>
<feature type="transmembrane region" description="Helical" evidence="1">
    <location>
        <begin position="293"/>
        <end position="311"/>
    </location>
</feature>
<dbReference type="InterPro" id="IPR002798">
    <property type="entry name" value="SpoIIM-like"/>
</dbReference>
<name>A0A4Q7Z628_9GAMM</name>
<gene>
    <name evidence="2" type="ORF">EV700_1931</name>
</gene>
<keyword evidence="1" id="KW-1133">Transmembrane helix</keyword>
<dbReference type="PANTHER" id="PTHR35337">
    <property type="entry name" value="SLR1478 PROTEIN"/>
    <property type="match status" value="1"/>
</dbReference>
<feature type="transmembrane region" description="Helical" evidence="1">
    <location>
        <begin position="179"/>
        <end position="204"/>
    </location>
</feature>
<feature type="transmembrane region" description="Helical" evidence="1">
    <location>
        <begin position="224"/>
        <end position="243"/>
    </location>
</feature>
<evidence type="ECO:0000256" key="1">
    <source>
        <dbReference type="SAM" id="Phobius"/>
    </source>
</evidence>
<organism evidence="2 3">
    <name type="scientific">Fluviicoccus keumensis</name>
    <dbReference type="NCBI Taxonomy" id="1435465"/>
    <lineage>
        <taxon>Bacteria</taxon>
        <taxon>Pseudomonadati</taxon>
        <taxon>Pseudomonadota</taxon>
        <taxon>Gammaproteobacteria</taxon>
        <taxon>Moraxellales</taxon>
        <taxon>Moraxellaceae</taxon>
        <taxon>Fluviicoccus</taxon>
    </lineage>
</organism>
<dbReference type="AlphaFoldDB" id="A0A4Q7Z628"/>
<protein>
    <submittedName>
        <fullName evidence="2">Putative membrane protein SpoIIM required for sporulation</fullName>
    </submittedName>
</protein>
<evidence type="ECO:0000313" key="3">
    <source>
        <dbReference type="Proteomes" id="UP000292423"/>
    </source>
</evidence>
<proteinExistence type="predicted"/>
<dbReference type="PANTHER" id="PTHR35337:SF1">
    <property type="entry name" value="SLR1478 PROTEIN"/>
    <property type="match status" value="1"/>
</dbReference>
<keyword evidence="1" id="KW-0472">Membrane</keyword>
<feature type="transmembrane region" description="Helical" evidence="1">
    <location>
        <begin position="99"/>
        <end position="118"/>
    </location>
</feature>
<dbReference type="Pfam" id="PF01944">
    <property type="entry name" value="SpoIIM"/>
    <property type="match status" value="1"/>
</dbReference>
<keyword evidence="3" id="KW-1185">Reference proteome</keyword>
<sequence>MTPQEFTRRYESRWKQFETFLIDRRTARDPDFPARYREICAHLALARDRHYPLAMVEHLNTLVLAGQQHLYRHQGGLWASFLDFLSRGFPVLVRQHAGLFWLAALFFYGPLLGMAAAIQQHPELIYSVMSAEQVHMFESMYEPGKKLIGSRPNDSHFMMFGYYIQHNTGIGFQTFAGGLFGGIGSLFFLLFNAIQIGAVGGHLIRIGYDQTFLSFVATHGAFELTAIVLSGMAGLMLALGLVAPGRHSRKDALILRGRDAVRIMYGAALLFLVAAGVEGFWSSSPLVSAQVKYAVAAVAWTGVTAWLSLAGRKS</sequence>
<feature type="transmembrane region" description="Helical" evidence="1">
    <location>
        <begin position="263"/>
        <end position="281"/>
    </location>
</feature>